<protein>
    <submittedName>
        <fullName evidence="2">Uncharacterized protein</fullName>
    </submittedName>
</protein>
<dbReference type="OrthoDB" id="9782576at2"/>
<reference evidence="2 3" key="1">
    <citation type="journal article" date="2013" name="Genome Announc.">
        <title>Draft Genome Sequence of Bhargavaea cecembensis Strain DSE10T, Isolated from a Deep-Sea Sediment Sample Collected at a Depth of 5,904 m from the Chagos-Laccadive Ridge System in the Indian Ocean.</title>
        <authorList>
            <person name="Shivaji S."/>
            <person name="Ara S."/>
            <person name="Begum Z."/>
            <person name="Ruth M."/>
            <person name="Singh A."/>
            <person name="Kumar Pinnaka A."/>
        </authorList>
    </citation>
    <scope>NUCLEOTIDE SEQUENCE [LARGE SCALE GENOMIC DNA]</scope>
    <source>
        <strain evidence="2 3">DSE10</strain>
    </source>
</reference>
<dbReference type="RefSeq" id="WP_008301545.1">
    <property type="nucleotide sequence ID" value="NZ_AOFT01000029.1"/>
</dbReference>
<comment type="caution">
    <text evidence="2">The sequence shown here is derived from an EMBL/GenBank/DDBJ whole genome shotgun (WGS) entry which is preliminary data.</text>
</comment>
<dbReference type="Proteomes" id="UP000011919">
    <property type="component" value="Unassembled WGS sequence"/>
</dbReference>
<keyword evidence="3" id="KW-1185">Reference proteome</keyword>
<accession>M7NCI4</accession>
<evidence type="ECO:0000313" key="3">
    <source>
        <dbReference type="Proteomes" id="UP000011919"/>
    </source>
</evidence>
<dbReference type="AlphaFoldDB" id="M7NCI4"/>
<proteinExistence type="predicted"/>
<feature type="region of interest" description="Disordered" evidence="1">
    <location>
        <begin position="34"/>
        <end position="59"/>
    </location>
</feature>
<evidence type="ECO:0000313" key="2">
    <source>
        <dbReference type="EMBL" id="EMR04881.1"/>
    </source>
</evidence>
<evidence type="ECO:0000256" key="1">
    <source>
        <dbReference type="SAM" id="MobiDB-lite"/>
    </source>
</evidence>
<gene>
    <name evidence="2" type="ORF">C772_03201</name>
</gene>
<name>M7NCI4_9BACL</name>
<sequence length="67" mass="7977">MNQRRLIEELWGREKYRVMYHSRAHDDRIRKTLKADPSPADIETRSGKRSGSRPTPVRQNFCFWSAS</sequence>
<dbReference type="EMBL" id="AOFT01000029">
    <property type="protein sequence ID" value="EMR04881.1"/>
    <property type="molecule type" value="Genomic_DNA"/>
</dbReference>
<organism evidence="2 3">
    <name type="scientific">Bhargavaea cecembensis DSE10</name>
    <dbReference type="NCBI Taxonomy" id="1235279"/>
    <lineage>
        <taxon>Bacteria</taxon>
        <taxon>Bacillati</taxon>
        <taxon>Bacillota</taxon>
        <taxon>Bacilli</taxon>
        <taxon>Bacillales</taxon>
        <taxon>Caryophanaceae</taxon>
        <taxon>Bhargavaea</taxon>
    </lineage>
</organism>